<feature type="domain" description="PucR C-terminal helix-turn-helix" evidence="2">
    <location>
        <begin position="376"/>
        <end position="430"/>
    </location>
</feature>
<sequence>MGRSERAAAADALRRASPGPVTEIVAAVRRALPAYQVLHESQLDEVRSIARWALTRLLRMWVDDTGLTAADTDRARAIGRARAADGRSVEAVVRAYRVGAATVDRLLAENSAHSAGRLGPEDVFVLNRVWLRELDALTDALTGGYADAARWLDADRDRACRAFLDDLLAGRRASAAETADRARTLGAVLPDPAALLVTRPARAGRDASAQASAVAAGLELADRLGGAGSAGGAGAAGRTGSAGGARAAGGAAAGSGARRTADSGTAPAGPLFTARADHAVLLLPPERLPGTGPALRELGLRGCLLTGRAPDELAAAYRLALGALETAPGRAYDSDGLLDGASAQVTGLFNGVPGATPAAARREVLGPLLEPAHHHLARTLDAYLRTGSATAAADALHLHPQTLRYRMRRVRELTGRDERDPWQRLLLEVARTVSG</sequence>
<dbReference type="Proteomes" id="UP000621266">
    <property type="component" value="Unassembled WGS sequence"/>
</dbReference>
<comment type="caution">
    <text evidence="4">The sequence shown here is derived from an EMBL/GenBank/DDBJ whole genome shotgun (WGS) entry which is preliminary data.</text>
</comment>
<gene>
    <name evidence="4" type="ORF">GCU69_10730</name>
</gene>
<dbReference type="InterPro" id="IPR051448">
    <property type="entry name" value="CdaR-like_regulators"/>
</dbReference>
<evidence type="ECO:0000259" key="2">
    <source>
        <dbReference type="Pfam" id="PF13556"/>
    </source>
</evidence>
<dbReference type="InterPro" id="IPR042070">
    <property type="entry name" value="PucR_C-HTH_sf"/>
</dbReference>
<feature type="domain" description="RsbT co-antagonist protein RsbRD N-terminal" evidence="3">
    <location>
        <begin position="21"/>
        <end position="158"/>
    </location>
</feature>
<dbReference type="InterPro" id="IPR025736">
    <property type="entry name" value="PucR_C-HTH_dom"/>
</dbReference>
<dbReference type="Pfam" id="PF13556">
    <property type="entry name" value="HTH_30"/>
    <property type="match status" value="1"/>
</dbReference>
<dbReference type="InterPro" id="IPR025751">
    <property type="entry name" value="RsbRD_N_dom"/>
</dbReference>
<feature type="compositionally biased region" description="Gly residues" evidence="1">
    <location>
        <begin position="231"/>
        <end position="253"/>
    </location>
</feature>
<protein>
    <submittedName>
        <fullName evidence="4">PucR family transcriptional regulator</fullName>
    </submittedName>
</protein>
<dbReference type="PANTHER" id="PTHR33744:SF7">
    <property type="entry name" value="PUCR FAMILY TRANSCRIPTIONAL REGULATOR"/>
    <property type="match status" value="1"/>
</dbReference>
<dbReference type="EMBL" id="WHPN01000251">
    <property type="protein sequence ID" value="KAF4409118.1"/>
    <property type="molecule type" value="Genomic_DNA"/>
</dbReference>
<proteinExistence type="predicted"/>
<feature type="compositionally biased region" description="Low complexity" evidence="1">
    <location>
        <begin position="254"/>
        <end position="264"/>
    </location>
</feature>
<dbReference type="Gene3D" id="1.10.10.2840">
    <property type="entry name" value="PucR C-terminal helix-turn-helix domain"/>
    <property type="match status" value="1"/>
</dbReference>
<organism evidence="4 5">
    <name type="scientific">Streptomyces lycii</name>
    <dbReference type="NCBI Taxonomy" id="2654337"/>
    <lineage>
        <taxon>Bacteria</taxon>
        <taxon>Bacillati</taxon>
        <taxon>Actinomycetota</taxon>
        <taxon>Actinomycetes</taxon>
        <taxon>Kitasatosporales</taxon>
        <taxon>Streptomycetaceae</taxon>
        <taxon>Streptomyces</taxon>
    </lineage>
</organism>
<keyword evidence="5" id="KW-1185">Reference proteome</keyword>
<evidence type="ECO:0000313" key="5">
    <source>
        <dbReference type="Proteomes" id="UP000621266"/>
    </source>
</evidence>
<reference evidence="4 5" key="1">
    <citation type="submission" date="2019-10" db="EMBL/GenBank/DDBJ databases">
        <title>Streptomyces tenebrisbrunneis sp.nov., an endogenous actinomycete isolated from of Lycium ruthenicum.</title>
        <authorList>
            <person name="Ma L."/>
        </authorList>
    </citation>
    <scope>NUCLEOTIDE SEQUENCE [LARGE SCALE GENOMIC DNA]</scope>
    <source>
        <strain evidence="4 5">TRM 66187</strain>
    </source>
</reference>
<dbReference type="RefSeq" id="WP_156205762.1">
    <property type="nucleotide sequence ID" value="NZ_WHPN01000251.1"/>
</dbReference>
<feature type="region of interest" description="Disordered" evidence="1">
    <location>
        <begin position="231"/>
        <end position="269"/>
    </location>
</feature>
<evidence type="ECO:0000256" key="1">
    <source>
        <dbReference type="SAM" id="MobiDB-lite"/>
    </source>
</evidence>
<name>A0ABQ7FPE9_9ACTN</name>
<dbReference type="PANTHER" id="PTHR33744">
    <property type="entry name" value="CARBOHYDRATE DIACID REGULATOR"/>
    <property type="match status" value="1"/>
</dbReference>
<evidence type="ECO:0000313" key="4">
    <source>
        <dbReference type="EMBL" id="KAF4409118.1"/>
    </source>
</evidence>
<dbReference type="Pfam" id="PF14361">
    <property type="entry name" value="RsbRD_N"/>
    <property type="match status" value="1"/>
</dbReference>
<accession>A0ABQ7FPE9</accession>
<evidence type="ECO:0000259" key="3">
    <source>
        <dbReference type="Pfam" id="PF14361"/>
    </source>
</evidence>